<proteinExistence type="predicted"/>
<dbReference type="EMBL" id="LBOK01000054">
    <property type="protein sequence ID" value="KKP32851.1"/>
    <property type="molecule type" value="Genomic_DNA"/>
</dbReference>
<reference evidence="2 3" key="1">
    <citation type="journal article" date="2015" name="Nature">
        <title>rRNA introns, odd ribosomes, and small enigmatic genomes across a large radiation of phyla.</title>
        <authorList>
            <person name="Brown C.T."/>
            <person name="Hug L.A."/>
            <person name="Thomas B.C."/>
            <person name="Sharon I."/>
            <person name="Castelle C.J."/>
            <person name="Singh A."/>
            <person name="Wilkins M.J."/>
            <person name="Williams K.H."/>
            <person name="Banfield J.F."/>
        </authorList>
    </citation>
    <scope>NUCLEOTIDE SEQUENCE [LARGE SCALE GENOMIC DNA]</scope>
</reference>
<accession>A0A0F9Z2J2</accession>
<evidence type="ECO:0000256" key="1">
    <source>
        <dbReference type="SAM" id="Phobius"/>
    </source>
</evidence>
<feature type="transmembrane region" description="Helical" evidence="1">
    <location>
        <begin position="5"/>
        <end position="23"/>
    </location>
</feature>
<dbReference type="Proteomes" id="UP000034349">
    <property type="component" value="Unassembled WGS sequence"/>
</dbReference>
<evidence type="ECO:0000313" key="2">
    <source>
        <dbReference type="EMBL" id="KKP32851.1"/>
    </source>
</evidence>
<dbReference type="PATRIC" id="fig|1618475.3.peg.577"/>
<organism evidence="2 3">
    <name type="scientific">Candidatus Roizmanbacteria bacterium GW2011_GWA2_32_13</name>
    <dbReference type="NCBI Taxonomy" id="1618475"/>
    <lineage>
        <taxon>Bacteria</taxon>
        <taxon>Candidatus Roizmaniibacteriota</taxon>
    </lineage>
</organism>
<gene>
    <name evidence="2" type="ORF">UR23_C0054G0007</name>
</gene>
<protein>
    <submittedName>
        <fullName evidence="2">Uncharacterized protein</fullName>
    </submittedName>
</protein>
<keyword evidence="1" id="KW-1133">Transmembrane helix</keyword>
<dbReference type="AlphaFoldDB" id="A0A0F9Z2J2"/>
<keyword evidence="1" id="KW-0812">Transmembrane</keyword>
<sequence length="282" mass="32442">MKAKFFVIIIILIIIAVITITGFNNKNSLFKDTFKATSQEKIQDKNNNSFLYSFSQDSDLDGLSDAKEIIYGSDINNPDTDSDIYTDGREVENGYDPIKKGDSKLSERDNLSLTIQYFTWTSKLKNIKDPQITDSLVQEFLNERGLLNFTLPIILESEINFTNTSKEKIKKYLNETEKLNINENGSYLLLAKELLNNKKQDELKQILQNIDTNLRILNTIQVPPETMALHKLNLGIFITLKEIFEELKNIKTNPVAILWRAKQGEWITEKVKSIGELRQELN</sequence>
<keyword evidence="1" id="KW-0472">Membrane</keyword>
<comment type="caution">
    <text evidence="2">The sequence shown here is derived from an EMBL/GenBank/DDBJ whole genome shotgun (WGS) entry which is preliminary data.</text>
</comment>
<evidence type="ECO:0000313" key="3">
    <source>
        <dbReference type="Proteomes" id="UP000034349"/>
    </source>
</evidence>
<name>A0A0F9Z2J2_9BACT</name>